<dbReference type="InterPro" id="IPR032675">
    <property type="entry name" value="LRR_dom_sf"/>
</dbReference>
<reference evidence="3" key="1">
    <citation type="submission" date="2023-06" db="EMBL/GenBank/DDBJ databases">
        <authorList>
            <person name="Kurt Z."/>
        </authorList>
    </citation>
    <scope>NUCLEOTIDE SEQUENCE</scope>
</reference>
<dbReference type="SMART" id="SM00365">
    <property type="entry name" value="LRR_SD22"/>
    <property type="match status" value="19"/>
</dbReference>
<dbReference type="PANTHER" id="PTHR46652:SF3">
    <property type="entry name" value="LEUCINE-RICH REPEAT-CONTAINING PROTEIN 9"/>
    <property type="match status" value="1"/>
</dbReference>
<sequence length="1441" mass="167578">MTSNATTWITVDTVDQLRSKEIQQKQYIWIESIIHSKLDYVPMNVKYLTIRLCNLLSLKELKNITSLQYLDISFNPVFGLKEIEVHKKLVTLIIQNTMIMDVSQVSELPCLTEFNAENCFILNALPIVDHPNFALKWLSKQQVPDKDHTQIQTRYTKKAEQETQDLFNFEMAKKPESDYMVKMIERYGPQVKDGKIVVENDQEVTHFRFVDCIRATSASFNKCFNILFQNTPTKLKKLTITNSNLTSIDGVQKIATLEYLDVSNNLLMFIEPIKTLTNLQQVFVDGNMLHDLEVIKNLPNFTWNPVQKQKQATIEDYKIVLKEQYSEQKANELMQQLKINEEQECQFIYDTLMASQYRQIVKGKVLKITNNDKVRSFQFTEYLYIEELNIQNCINVNFTRTPKSIKKLTVNNCQLTTAKIQGLEQMKQITDLNLGLNSLTDDSLQIIGSLNNLISLVLSMNMLTNINNIGNLTNLKVLDLNYNLLKDLNNIEKLKQLENLDVSYNQLDQINEIEDLTYINTLNVSNNNLYSIQYLSKLINLVYLNISHNNIISVEICKTFNQLVDFRTHENKIQDLYTIMSHPNCQQIWQTSQNQIMDKDYQSACLNTNQISNLKNGQKYRLNNDKMLFKHQGSTDNNELVIKNDNEVMNLLFADVNKVKKITAENCENIIFDMAPVYVQILSVRNSKLKSITNIYQMEQITDLDLSYNLIRDISELGALVNMIRLNLSFNDIYRIDVLKELNKLQYLNLSNNKILLCEPLKNLGVTELQINKNLINDLDFITNMKNFQLIWVCTYSHLHEPVVINYQNYLGENFGTVEAAQKMMNTLENQRKEVQEIVADSQIFSNCSKDIQNNSLFVENSAITNIRFADQLNINKLTLMNCNNLKFERVSKKVKDLRINHCNLCHVQGIEKMQQLTQLNLDNNKIIFIEQVAQLKNLQYFTVKNNFVQDFQFKSECVSYQNTPTQKDYENYIKHTKLNLSVQQVINIINEKSYLNNQLKNDIDKYDSDMKQYLKYNQIINNQVLTIQNNEKIKSLQFIDQFIEECNQAYIEITSVLITQCVNVNFSRSCSSTLKSLSLINCQITKICGIQQMYQLEILDMSANRLRNIAELNFLIKLQTLNLSKNQLNDDSKLSLPSLTKLDVSNNQIQCLNVILNCENLSLLDLSQNQLVDISQIHKLKKLTELNLSFNNIQSISEIKFLKQLTSLNLNNNEILFIYPIAQMTRLNTISAEYNYIQDFDTVQNCGSSIAYYQKKLPENYNFQNYVRSTKSIFTGEQIINKIQTKKEENDRLINTYNNIQKLKCQMVSKFRSLVNKQGNNALQIADCMELANLDFSDDLEVKILHISNCLNVQFFQTPIKVIKLSVVNCQLKSIKGIEKMTQLQYLDLQSNSIEQIDLLRSMVNLQELNLQNNKIQRFQALNDHPNRDRYQLDNQQVDK</sequence>
<reference evidence="4 5" key="2">
    <citation type="submission" date="2024-07" db="EMBL/GenBank/DDBJ databases">
        <authorList>
            <person name="Akdeniz Z."/>
        </authorList>
    </citation>
    <scope>NUCLEOTIDE SEQUENCE [LARGE SCALE GENOMIC DNA]</scope>
</reference>
<dbReference type="InterPro" id="IPR050836">
    <property type="entry name" value="SDS22/Internalin_LRR"/>
</dbReference>
<evidence type="ECO:0000256" key="1">
    <source>
        <dbReference type="ARBA" id="ARBA00022614"/>
    </source>
</evidence>
<dbReference type="SMART" id="SM00369">
    <property type="entry name" value="LRR_TYP"/>
    <property type="match status" value="11"/>
</dbReference>
<dbReference type="PROSITE" id="PS51450">
    <property type="entry name" value="LRR"/>
    <property type="match status" value="15"/>
</dbReference>
<protein>
    <submittedName>
        <fullName evidence="3">Leucine rich repeats-containing protein</fullName>
    </submittedName>
    <submittedName>
        <fullName evidence="4">Leucine_rich repeats-containing protein</fullName>
    </submittedName>
</protein>
<name>A0AA86RUB1_9EUKA</name>
<proteinExistence type="predicted"/>
<dbReference type="Pfam" id="PF12799">
    <property type="entry name" value="LRR_4"/>
    <property type="match status" value="3"/>
</dbReference>
<dbReference type="Proteomes" id="UP001642409">
    <property type="component" value="Unassembled WGS sequence"/>
</dbReference>
<gene>
    <name evidence="4" type="ORF">HINF_LOCUS29719</name>
    <name evidence="3" type="ORF">HINF_LOCUS60340</name>
</gene>
<organism evidence="3">
    <name type="scientific">Hexamita inflata</name>
    <dbReference type="NCBI Taxonomy" id="28002"/>
    <lineage>
        <taxon>Eukaryota</taxon>
        <taxon>Metamonada</taxon>
        <taxon>Diplomonadida</taxon>
        <taxon>Hexamitidae</taxon>
        <taxon>Hexamitinae</taxon>
        <taxon>Hexamita</taxon>
    </lineage>
</organism>
<dbReference type="InterPro" id="IPR001611">
    <property type="entry name" value="Leu-rich_rpt"/>
</dbReference>
<dbReference type="PANTHER" id="PTHR46652">
    <property type="entry name" value="LEUCINE-RICH REPEAT AND IQ DOMAIN-CONTAINING PROTEIN 1-RELATED"/>
    <property type="match status" value="1"/>
</dbReference>
<dbReference type="EMBL" id="CATOUU010001114">
    <property type="protein sequence ID" value="CAI9972695.1"/>
    <property type="molecule type" value="Genomic_DNA"/>
</dbReference>
<evidence type="ECO:0000313" key="4">
    <source>
        <dbReference type="EMBL" id="CAL6024651.1"/>
    </source>
</evidence>
<evidence type="ECO:0000313" key="3">
    <source>
        <dbReference type="EMBL" id="CAI9972695.1"/>
    </source>
</evidence>
<dbReference type="SMART" id="SM00364">
    <property type="entry name" value="LRR_BAC"/>
    <property type="match status" value="7"/>
</dbReference>
<dbReference type="InterPro" id="IPR025875">
    <property type="entry name" value="Leu-rich_rpt_4"/>
</dbReference>
<dbReference type="SUPFAM" id="SSF52058">
    <property type="entry name" value="L domain-like"/>
    <property type="match status" value="3"/>
</dbReference>
<keyword evidence="5" id="KW-1185">Reference proteome</keyword>
<comment type="caution">
    <text evidence="3">The sequence shown here is derived from an EMBL/GenBank/DDBJ whole genome shotgun (WGS) entry which is preliminary data.</text>
</comment>
<dbReference type="InterPro" id="IPR003591">
    <property type="entry name" value="Leu-rich_rpt_typical-subtyp"/>
</dbReference>
<evidence type="ECO:0000313" key="5">
    <source>
        <dbReference type="Proteomes" id="UP001642409"/>
    </source>
</evidence>
<keyword evidence="2" id="KW-0677">Repeat</keyword>
<evidence type="ECO:0000256" key="2">
    <source>
        <dbReference type="ARBA" id="ARBA00022737"/>
    </source>
</evidence>
<dbReference type="Gene3D" id="3.80.10.10">
    <property type="entry name" value="Ribonuclease Inhibitor"/>
    <property type="match status" value="7"/>
</dbReference>
<dbReference type="EMBL" id="CAXDID020000096">
    <property type="protein sequence ID" value="CAL6024651.1"/>
    <property type="molecule type" value="Genomic_DNA"/>
</dbReference>
<keyword evidence="1" id="KW-0433">Leucine-rich repeat</keyword>
<accession>A0AA86RUB1</accession>